<dbReference type="GO" id="GO:0003995">
    <property type="term" value="F:acyl-CoA dehydrogenase activity"/>
    <property type="evidence" value="ECO:0007669"/>
    <property type="project" value="InterPro"/>
</dbReference>
<dbReference type="RefSeq" id="WP_042278671.1">
    <property type="nucleotide sequence ID" value="NZ_BBML01000004.1"/>
</dbReference>
<gene>
    <name evidence="2" type="ORF">JCM19294_627</name>
</gene>
<evidence type="ECO:0008006" key="4">
    <source>
        <dbReference type="Google" id="ProtNLM"/>
    </source>
</evidence>
<dbReference type="EMBL" id="BBML01000004">
    <property type="protein sequence ID" value="GAK97121.1"/>
    <property type="molecule type" value="Genomic_DNA"/>
</dbReference>
<dbReference type="GO" id="GO:0008218">
    <property type="term" value="P:bioluminescence"/>
    <property type="evidence" value="ECO:0007669"/>
    <property type="project" value="InterPro"/>
</dbReference>
<dbReference type="STRING" id="319236.BST91_04435"/>
<evidence type="ECO:0000313" key="2">
    <source>
        <dbReference type="EMBL" id="GAK97121.1"/>
    </source>
</evidence>
<evidence type="ECO:0000313" key="3">
    <source>
        <dbReference type="Proteomes" id="UP000029221"/>
    </source>
</evidence>
<evidence type="ECO:0000256" key="1">
    <source>
        <dbReference type="ARBA" id="ARBA00022857"/>
    </source>
</evidence>
<dbReference type="Proteomes" id="UP000029221">
    <property type="component" value="Unassembled WGS sequence"/>
</dbReference>
<keyword evidence="1" id="KW-0521">NADP</keyword>
<organism evidence="2 3">
    <name type="scientific">Nonlabens tegetincola</name>
    <dbReference type="NCBI Taxonomy" id="323273"/>
    <lineage>
        <taxon>Bacteria</taxon>
        <taxon>Pseudomonadati</taxon>
        <taxon>Bacteroidota</taxon>
        <taxon>Flavobacteriia</taxon>
        <taxon>Flavobacteriales</taxon>
        <taxon>Flavobacteriaceae</taxon>
        <taxon>Nonlabens</taxon>
    </lineage>
</organism>
<protein>
    <recommendedName>
        <fullName evidence="4">Acyl-CoA reductase</fullName>
    </recommendedName>
</protein>
<dbReference type="AlphaFoldDB" id="A0A090QNP3"/>
<keyword evidence="3" id="KW-1185">Reference proteome</keyword>
<proteinExistence type="predicted"/>
<dbReference type="Pfam" id="PF05893">
    <property type="entry name" value="LuxC"/>
    <property type="match status" value="1"/>
</dbReference>
<dbReference type="eggNOG" id="COG1012">
    <property type="taxonomic scope" value="Bacteria"/>
</dbReference>
<sequence>MKSLAINTTLNDRISAFAKAGQLLSSFLQPDPNLESSNSWNQRIEESLQQAERKNSWFTRENLIHAITQWSQALLPENLEQWTNGYNLKKVNSKRVAIITAGNIPLVGFHDVLSVIISGHHAIIKNSSNDDVLIPLILDMASTHKEDLVSSYSFVKGQLPEYDAVIATGSNNTSRYFEYYFKGKPHIIRKNRNSIAVITGKETLEDMEALSEDVFRYFGLGCRSVSHLKVPRDYNFDLFFNGMYKQRNLIKFEKYTNNYDYNKAVYLMSEFDLLDNEFLLIKEENKSFSSPIASLGYSYYDNLEQVAEEISQKAESLQCVVINDVDREKLAPNFKDLAAPQFVNFGQTQCPTLNDYADGVDTISFLLTLS</sequence>
<reference evidence="2" key="1">
    <citation type="journal article" date="2014" name="Genome Announc.">
        <title>Draft Genome Sequences of Marine Flavobacterium Nonlabens Strains NR17, NR24, NR27, NR32, NR33, and Ara13.</title>
        <authorList>
            <person name="Nakanishi M."/>
            <person name="Meirelles P."/>
            <person name="Suzuki R."/>
            <person name="Takatani N."/>
            <person name="Mino S."/>
            <person name="Suda W."/>
            <person name="Oshima K."/>
            <person name="Hattori M."/>
            <person name="Ohkuma M."/>
            <person name="Hosokawa M."/>
            <person name="Miyashita K."/>
            <person name="Thompson F.L."/>
            <person name="Niwa A."/>
            <person name="Sawabe T."/>
            <person name="Sawabe T."/>
        </authorList>
    </citation>
    <scope>NUCLEOTIDE SEQUENCE [LARGE SCALE GENOMIC DNA]</scope>
    <source>
        <strain evidence="2">JCM 19294</strain>
    </source>
</reference>
<accession>A0A090QNP3</accession>
<comment type="caution">
    <text evidence="2">The sequence shown here is derived from an EMBL/GenBank/DDBJ whole genome shotgun (WGS) entry which is preliminary data.</text>
</comment>
<dbReference type="InterPro" id="IPR008670">
    <property type="entry name" value="CoA_reduct_LuxC"/>
</dbReference>
<name>A0A090QNP3_9FLAO</name>